<evidence type="ECO:0000313" key="5">
    <source>
        <dbReference type="EMBL" id="MFB9887785.1"/>
    </source>
</evidence>
<dbReference type="NCBIfam" id="TIGR00254">
    <property type="entry name" value="GGDEF"/>
    <property type="match status" value="1"/>
</dbReference>
<dbReference type="Gene3D" id="3.30.70.270">
    <property type="match status" value="1"/>
</dbReference>
<organism evidence="5 6">
    <name type="scientific">Balneatrix alpica</name>
    <dbReference type="NCBI Taxonomy" id="75684"/>
    <lineage>
        <taxon>Bacteria</taxon>
        <taxon>Pseudomonadati</taxon>
        <taxon>Pseudomonadota</taxon>
        <taxon>Gammaproteobacteria</taxon>
        <taxon>Oceanospirillales</taxon>
        <taxon>Balneatrichaceae</taxon>
        <taxon>Balneatrix</taxon>
    </lineage>
</organism>
<dbReference type="Pfam" id="PF00990">
    <property type="entry name" value="GGDEF"/>
    <property type="match status" value="1"/>
</dbReference>
<dbReference type="RefSeq" id="WP_051527594.1">
    <property type="nucleotide sequence ID" value="NZ_JBHLZN010000006.1"/>
</dbReference>
<dbReference type="InterPro" id="IPR050469">
    <property type="entry name" value="Diguanylate_Cyclase"/>
</dbReference>
<dbReference type="PANTHER" id="PTHR45138:SF9">
    <property type="entry name" value="DIGUANYLATE CYCLASE DGCM-RELATED"/>
    <property type="match status" value="1"/>
</dbReference>
<comment type="caution">
    <text evidence="5">The sequence shown here is derived from an EMBL/GenBank/DDBJ whole genome shotgun (WGS) entry which is preliminary data.</text>
</comment>
<dbReference type="InterPro" id="IPR029787">
    <property type="entry name" value="Nucleotide_cyclase"/>
</dbReference>
<dbReference type="InterPro" id="IPR000014">
    <property type="entry name" value="PAS"/>
</dbReference>
<proteinExistence type="predicted"/>
<feature type="coiled-coil region" evidence="3">
    <location>
        <begin position="123"/>
        <end position="157"/>
    </location>
</feature>
<dbReference type="SMART" id="SM00267">
    <property type="entry name" value="GGDEF"/>
    <property type="match status" value="1"/>
</dbReference>
<dbReference type="InterPro" id="IPR013656">
    <property type="entry name" value="PAS_4"/>
</dbReference>
<dbReference type="CDD" id="cd00130">
    <property type="entry name" value="PAS"/>
    <property type="match status" value="1"/>
</dbReference>
<dbReference type="Pfam" id="PF08448">
    <property type="entry name" value="PAS_4"/>
    <property type="match status" value="1"/>
</dbReference>
<dbReference type="SUPFAM" id="SSF55073">
    <property type="entry name" value="Nucleotide cyclase"/>
    <property type="match status" value="1"/>
</dbReference>
<dbReference type="EC" id="2.7.7.65" evidence="1"/>
<keyword evidence="3" id="KW-0175">Coiled coil</keyword>
<dbReference type="EMBL" id="JBHLZN010000006">
    <property type="protein sequence ID" value="MFB9887785.1"/>
    <property type="molecule type" value="Genomic_DNA"/>
</dbReference>
<keyword evidence="6" id="KW-1185">Reference proteome</keyword>
<sequence>MPRQPQQKLKLYQAVLDHSRAVIGAKAPNGQYLLANKEFERLFGLTDADILGHCDKDIFPLHIAQAFRAADLQVIASGAPLYLEEIAVVDGQERHYLSVKFPIWNDLSEMIATGFVATDITERIRIEKKLIAARQQAEAANQQLQQAMHKLEILATTDQLTGLWNRRKFEQLAQHALAAENQPSSLVLMDLDRFKEVNDRFGHSEGDRVLSELATLLRTELAPIDTLARWGGEEFALLLYGQDNQQALALTERLSHTLQQHLFSSVGHLSFSAGIACYQPGESLSDWFSRADTLLYASKRQGRNCICC</sequence>
<feature type="domain" description="GGDEF" evidence="4">
    <location>
        <begin position="182"/>
        <end position="308"/>
    </location>
</feature>
<dbReference type="InterPro" id="IPR000160">
    <property type="entry name" value="GGDEF_dom"/>
</dbReference>
<dbReference type="PANTHER" id="PTHR45138">
    <property type="entry name" value="REGULATORY COMPONENTS OF SENSORY TRANSDUCTION SYSTEM"/>
    <property type="match status" value="1"/>
</dbReference>
<dbReference type="Gene3D" id="3.30.450.20">
    <property type="entry name" value="PAS domain"/>
    <property type="match status" value="1"/>
</dbReference>
<protein>
    <recommendedName>
        <fullName evidence="1">diguanylate cyclase</fullName>
        <ecNumber evidence="1">2.7.7.65</ecNumber>
    </recommendedName>
</protein>
<accession>A0ABV5ZEW7</accession>
<evidence type="ECO:0000259" key="4">
    <source>
        <dbReference type="PROSITE" id="PS50887"/>
    </source>
</evidence>
<dbReference type="CDD" id="cd01949">
    <property type="entry name" value="GGDEF"/>
    <property type="match status" value="1"/>
</dbReference>
<dbReference type="SMART" id="SM00091">
    <property type="entry name" value="PAS"/>
    <property type="match status" value="1"/>
</dbReference>
<comment type="catalytic activity">
    <reaction evidence="2">
        <text>2 GTP = 3',3'-c-di-GMP + 2 diphosphate</text>
        <dbReference type="Rhea" id="RHEA:24898"/>
        <dbReference type="ChEBI" id="CHEBI:33019"/>
        <dbReference type="ChEBI" id="CHEBI:37565"/>
        <dbReference type="ChEBI" id="CHEBI:58805"/>
        <dbReference type="EC" id="2.7.7.65"/>
    </reaction>
</comment>
<dbReference type="SUPFAM" id="SSF55785">
    <property type="entry name" value="PYP-like sensor domain (PAS domain)"/>
    <property type="match status" value="1"/>
</dbReference>
<evidence type="ECO:0000313" key="6">
    <source>
        <dbReference type="Proteomes" id="UP001589628"/>
    </source>
</evidence>
<evidence type="ECO:0000256" key="2">
    <source>
        <dbReference type="ARBA" id="ARBA00034247"/>
    </source>
</evidence>
<reference evidence="5 6" key="1">
    <citation type="submission" date="2024-09" db="EMBL/GenBank/DDBJ databases">
        <authorList>
            <person name="Sun Q."/>
            <person name="Mori K."/>
        </authorList>
    </citation>
    <scope>NUCLEOTIDE SEQUENCE [LARGE SCALE GENOMIC DNA]</scope>
    <source>
        <strain evidence="5 6">ATCC 51285</strain>
    </source>
</reference>
<evidence type="ECO:0000256" key="3">
    <source>
        <dbReference type="SAM" id="Coils"/>
    </source>
</evidence>
<dbReference type="Proteomes" id="UP001589628">
    <property type="component" value="Unassembled WGS sequence"/>
</dbReference>
<dbReference type="PROSITE" id="PS50887">
    <property type="entry name" value="GGDEF"/>
    <property type="match status" value="1"/>
</dbReference>
<gene>
    <name evidence="5" type="ORF">ACFFLH_15325</name>
</gene>
<evidence type="ECO:0000256" key="1">
    <source>
        <dbReference type="ARBA" id="ARBA00012528"/>
    </source>
</evidence>
<name>A0ABV5ZEW7_9GAMM</name>
<dbReference type="InterPro" id="IPR043128">
    <property type="entry name" value="Rev_trsase/Diguanyl_cyclase"/>
</dbReference>
<dbReference type="InterPro" id="IPR035965">
    <property type="entry name" value="PAS-like_dom_sf"/>
</dbReference>
<dbReference type="NCBIfam" id="TIGR00229">
    <property type="entry name" value="sensory_box"/>
    <property type="match status" value="1"/>
</dbReference>